<dbReference type="InterPro" id="IPR025375">
    <property type="entry name" value="DUF4365"/>
</dbReference>
<proteinExistence type="predicted"/>
<evidence type="ECO:0000313" key="2">
    <source>
        <dbReference type="EMBL" id="SUJ07847.1"/>
    </source>
</evidence>
<feature type="domain" description="DUF4365" evidence="1">
    <location>
        <begin position="14"/>
        <end position="146"/>
    </location>
</feature>
<dbReference type="AlphaFoldDB" id="A0A380BVP4"/>
<protein>
    <recommendedName>
        <fullName evidence="1">DUF4365 domain-containing protein</fullName>
    </recommendedName>
</protein>
<accession>A0A380BVP4</accession>
<evidence type="ECO:0000259" key="1">
    <source>
        <dbReference type="Pfam" id="PF14280"/>
    </source>
</evidence>
<dbReference type="RefSeq" id="WP_115390406.1">
    <property type="nucleotide sequence ID" value="NZ_AP024614.1"/>
</dbReference>
<organism evidence="2 3">
    <name type="scientific">Shewanella algae</name>
    <dbReference type="NCBI Taxonomy" id="38313"/>
    <lineage>
        <taxon>Bacteria</taxon>
        <taxon>Pseudomonadati</taxon>
        <taxon>Pseudomonadota</taxon>
        <taxon>Gammaproteobacteria</taxon>
        <taxon>Alteromonadales</taxon>
        <taxon>Shewanellaceae</taxon>
        <taxon>Shewanella</taxon>
    </lineage>
</organism>
<sequence>MGTTKLKSSAMAKRGVNYVRNIIESSNSIFHEVHQENDYGNDAFVELVDEEDVKGITVALQIKSGKSFCTNKSCSIPTSKKHFEYWKSHSLPVIGIVYDPDEDAAYWTDIKYHIGSEQDVINNGPYTVTFNKTELSSFTSKNFEKIFKPLHLKQEIKLSLEESIKFSESNDYTEHCLGLSSLARCHTQSEEAWMKILNIFKSWDVNELDPAILYYLAHIPGHPDIFWRSGQDIPTSLRNNLRSSIASMSESDVVKMLNLLDEDDCFERGSLGQNAESLISLIHEKELKLLAIIENKELMTHIRDSAVILYAHYLQEKAIDMLKRLWEKYPELSWTKEMAIQLEQEGYVYLY</sequence>
<name>A0A380BVP4_9GAMM</name>
<dbReference type="EMBL" id="UGYO01000002">
    <property type="protein sequence ID" value="SUJ07847.1"/>
    <property type="molecule type" value="Genomic_DNA"/>
</dbReference>
<dbReference type="Pfam" id="PF14280">
    <property type="entry name" value="DUF4365"/>
    <property type="match status" value="1"/>
</dbReference>
<evidence type="ECO:0000313" key="3">
    <source>
        <dbReference type="Proteomes" id="UP000254069"/>
    </source>
</evidence>
<keyword evidence="3" id="KW-1185">Reference proteome</keyword>
<reference evidence="2 3" key="1">
    <citation type="submission" date="2018-06" db="EMBL/GenBank/DDBJ databases">
        <authorList>
            <consortium name="Pathogen Informatics"/>
            <person name="Doyle S."/>
        </authorList>
    </citation>
    <scope>NUCLEOTIDE SEQUENCE [LARGE SCALE GENOMIC DNA]</scope>
    <source>
        <strain evidence="2 3">NCTC10738</strain>
    </source>
</reference>
<gene>
    <name evidence="2" type="ORF">NCTC10738_04015</name>
</gene>
<dbReference type="Proteomes" id="UP000254069">
    <property type="component" value="Unassembled WGS sequence"/>
</dbReference>